<dbReference type="Pfam" id="PF13557">
    <property type="entry name" value="Phenol_MetA_deg"/>
    <property type="match status" value="1"/>
</dbReference>
<gene>
    <name evidence="1" type="ORF">I41_15020</name>
</gene>
<proteinExistence type="predicted"/>
<dbReference type="Proteomes" id="UP000317909">
    <property type="component" value="Chromosome"/>
</dbReference>
<evidence type="ECO:0000313" key="1">
    <source>
        <dbReference type="EMBL" id="QDT72330.1"/>
    </source>
</evidence>
<evidence type="ECO:0008006" key="3">
    <source>
        <dbReference type="Google" id="ProtNLM"/>
    </source>
</evidence>
<protein>
    <recommendedName>
        <fullName evidence="3">MetA-pathway of phenol degradation</fullName>
    </recommendedName>
</protein>
<dbReference type="OrthoDB" id="257472at2"/>
<accession>A0A517TVC2</accession>
<dbReference type="InterPro" id="IPR025737">
    <property type="entry name" value="FApF"/>
</dbReference>
<reference evidence="1 2" key="1">
    <citation type="submission" date="2019-02" db="EMBL/GenBank/DDBJ databases">
        <title>Deep-cultivation of Planctomycetes and their phenomic and genomic characterization uncovers novel biology.</title>
        <authorList>
            <person name="Wiegand S."/>
            <person name="Jogler M."/>
            <person name="Boedeker C."/>
            <person name="Pinto D."/>
            <person name="Vollmers J."/>
            <person name="Rivas-Marin E."/>
            <person name="Kohn T."/>
            <person name="Peeters S.H."/>
            <person name="Heuer A."/>
            <person name="Rast P."/>
            <person name="Oberbeckmann S."/>
            <person name="Bunk B."/>
            <person name="Jeske O."/>
            <person name="Meyerdierks A."/>
            <person name="Storesund J.E."/>
            <person name="Kallscheuer N."/>
            <person name="Luecker S."/>
            <person name="Lage O.M."/>
            <person name="Pohl T."/>
            <person name="Merkel B.J."/>
            <person name="Hornburger P."/>
            <person name="Mueller R.-W."/>
            <person name="Bruemmer F."/>
            <person name="Labrenz M."/>
            <person name="Spormann A.M."/>
            <person name="Op den Camp H."/>
            <person name="Overmann J."/>
            <person name="Amann R."/>
            <person name="Jetten M.S.M."/>
            <person name="Mascher T."/>
            <person name="Medema M.H."/>
            <person name="Devos D.P."/>
            <person name="Kaster A.-K."/>
            <person name="Ovreas L."/>
            <person name="Rohde M."/>
            <person name="Galperin M.Y."/>
            <person name="Jogler C."/>
        </authorList>
    </citation>
    <scope>NUCLEOTIDE SEQUENCE [LARGE SCALE GENOMIC DNA]</scope>
    <source>
        <strain evidence="1 2">I41</strain>
    </source>
</reference>
<organism evidence="1 2">
    <name type="scientific">Lacipirellula limnantheis</name>
    <dbReference type="NCBI Taxonomy" id="2528024"/>
    <lineage>
        <taxon>Bacteria</taxon>
        <taxon>Pseudomonadati</taxon>
        <taxon>Planctomycetota</taxon>
        <taxon>Planctomycetia</taxon>
        <taxon>Pirellulales</taxon>
        <taxon>Lacipirellulaceae</taxon>
        <taxon>Lacipirellula</taxon>
    </lineage>
</organism>
<keyword evidence="2" id="KW-1185">Reference proteome</keyword>
<dbReference type="AlphaFoldDB" id="A0A517TVC2"/>
<dbReference type="KEGG" id="llh:I41_15020"/>
<sequence>MRQFITLPTLRVVRRHGRNGRRLCAVAVSLAVALGTHSRSRGDNVIFLWGRGDGGESKSAAEKLAEPLVTDRPDFTNSAATVGLGLTQIEEGYTYSYNANGVGSTTSHSFPETLVRMGVLAEWFEARLGWNYSAAANTEFGAGKSDDSGSEPLYLGVKLALAGQEDFLPETGLVVQMSVPTGPTNVSGDEMLPGVAWLYGWDLNDWISLGGMAQGNRALDSQTSRPYFEYSQSWSVGYDLSEELGAYTEWYVIAPDGADFDPCQNYFDAGFTYLLSDNLQLDIRYGVGLNEGADDYFAGAGVTWRPLCLARNVQSGR</sequence>
<name>A0A517TVC2_9BACT</name>
<evidence type="ECO:0000313" key="2">
    <source>
        <dbReference type="Proteomes" id="UP000317909"/>
    </source>
</evidence>
<dbReference type="EMBL" id="CP036339">
    <property type="protein sequence ID" value="QDT72330.1"/>
    <property type="molecule type" value="Genomic_DNA"/>
</dbReference>